<feature type="transmembrane region" description="Helical" evidence="6">
    <location>
        <begin position="42"/>
        <end position="64"/>
    </location>
</feature>
<feature type="region of interest" description="Disordered" evidence="5">
    <location>
        <begin position="1"/>
        <end position="34"/>
    </location>
</feature>
<keyword evidence="4 6" id="KW-0472">Membrane</keyword>
<feature type="transmembrane region" description="Helical" evidence="6">
    <location>
        <begin position="85"/>
        <end position="106"/>
    </location>
</feature>
<evidence type="ECO:0000256" key="3">
    <source>
        <dbReference type="ARBA" id="ARBA00022989"/>
    </source>
</evidence>
<evidence type="ECO:0000313" key="8">
    <source>
        <dbReference type="Proteomes" id="UP000298355"/>
    </source>
</evidence>
<sequence length="148" mass="15828">MSNFSGPGSDDPNQGQRPPQPPYQPAAPGPSAPLSEAADRQWASLAHLGGILMFAPALVLWLMFKDRGPLTNVEAKEALNFQITLLIGYVGVNIVSTIIGFLTFGIGGVLGGLGWVLYIVGVVFSVLGYLQAKDGNHYRYPFALRLIS</sequence>
<evidence type="ECO:0000256" key="2">
    <source>
        <dbReference type="ARBA" id="ARBA00022692"/>
    </source>
</evidence>
<accession>A0ABY2J1T4</accession>
<keyword evidence="3 6" id="KW-1133">Transmembrane helix</keyword>
<name>A0ABY2J1T4_9MICO</name>
<dbReference type="RefSeq" id="WP_134363937.1">
    <property type="nucleotide sequence ID" value="NZ_SOGJ01000023.1"/>
</dbReference>
<organism evidence="7 8">
    <name type="scientific">Cryobacterium breve</name>
    <dbReference type="NCBI Taxonomy" id="1259258"/>
    <lineage>
        <taxon>Bacteria</taxon>
        <taxon>Bacillati</taxon>
        <taxon>Actinomycetota</taxon>
        <taxon>Actinomycetes</taxon>
        <taxon>Micrococcales</taxon>
        <taxon>Microbacteriaceae</taxon>
        <taxon>Cryobacterium</taxon>
    </lineage>
</organism>
<feature type="compositionally biased region" description="Pro residues" evidence="5">
    <location>
        <begin position="18"/>
        <end position="31"/>
    </location>
</feature>
<reference evidence="7 8" key="1">
    <citation type="submission" date="2019-03" db="EMBL/GenBank/DDBJ databases">
        <title>Genomics of glacier-inhabiting Cryobacterium strains.</title>
        <authorList>
            <person name="Liu Q."/>
            <person name="Xin Y.-H."/>
        </authorList>
    </citation>
    <scope>NUCLEOTIDE SEQUENCE [LARGE SCALE GENOMIC DNA]</scope>
    <source>
        <strain evidence="7 8">TMT4-23</strain>
    </source>
</reference>
<dbReference type="EMBL" id="SOGJ01000023">
    <property type="protein sequence ID" value="TFC97499.1"/>
    <property type="molecule type" value="Genomic_DNA"/>
</dbReference>
<evidence type="ECO:0000256" key="4">
    <source>
        <dbReference type="ARBA" id="ARBA00023136"/>
    </source>
</evidence>
<comment type="subcellular location">
    <subcellularLocation>
        <location evidence="1">Membrane</location>
        <topology evidence="1">Multi-pass membrane protein</topology>
    </subcellularLocation>
</comment>
<evidence type="ECO:0000256" key="5">
    <source>
        <dbReference type="SAM" id="MobiDB-lite"/>
    </source>
</evidence>
<protein>
    <submittedName>
        <fullName evidence="7">DUF4870 domain-containing protein</fullName>
    </submittedName>
</protein>
<feature type="transmembrane region" description="Helical" evidence="6">
    <location>
        <begin position="112"/>
        <end position="130"/>
    </location>
</feature>
<evidence type="ECO:0000313" key="7">
    <source>
        <dbReference type="EMBL" id="TFC97499.1"/>
    </source>
</evidence>
<evidence type="ECO:0000256" key="6">
    <source>
        <dbReference type="SAM" id="Phobius"/>
    </source>
</evidence>
<comment type="caution">
    <text evidence="7">The sequence shown here is derived from an EMBL/GenBank/DDBJ whole genome shotgun (WGS) entry which is preliminary data.</text>
</comment>
<dbReference type="Pfam" id="PF09685">
    <property type="entry name" value="MamF_MmsF"/>
    <property type="match status" value="1"/>
</dbReference>
<proteinExistence type="predicted"/>
<evidence type="ECO:0000256" key="1">
    <source>
        <dbReference type="ARBA" id="ARBA00004141"/>
    </source>
</evidence>
<keyword evidence="2 6" id="KW-0812">Transmembrane</keyword>
<gene>
    <name evidence="7" type="ORF">E3O65_12025</name>
</gene>
<dbReference type="Proteomes" id="UP000298355">
    <property type="component" value="Unassembled WGS sequence"/>
</dbReference>
<dbReference type="InterPro" id="IPR019109">
    <property type="entry name" value="MamF_MmsF"/>
</dbReference>
<keyword evidence="8" id="KW-1185">Reference proteome</keyword>